<evidence type="ECO:0000313" key="4">
    <source>
        <dbReference type="EMBL" id="SMF90327.1"/>
    </source>
</evidence>
<gene>
    <name evidence="4" type="ORF">SAMN05661091_4986</name>
</gene>
<feature type="modified residue" description="4-aspartylphosphate" evidence="1">
    <location>
        <position position="59"/>
    </location>
</feature>
<dbReference type="Pfam" id="PF00072">
    <property type="entry name" value="Response_reg"/>
    <property type="match status" value="1"/>
</dbReference>
<protein>
    <submittedName>
        <fullName evidence="4">Two component transcriptional regulator, LytTR family</fullName>
    </submittedName>
</protein>
<dbReference type="GO" id="GO:0000156">
    <property type="term" value="F:phosphorelay response regulator activity"/>
    <property type="evidence" value="ECO:0007669"/>
    <property type="project" value="InterPro"/>
</dbReference>
<dbReference type="InterPro" id="IPR001789">
    <property type="entry name" value="Sig_transdc_resp-reg_receiver"/>
</dbReference>
<feature type="domain" description="Response regulatory" evidence="2">
    <location>
        <begin position="3"/>
        <end position="124"/>
    </location>
</feature>
<evidence type="ECO:0000256" key="1">
    <source>
        <dbReference type="PROSITE-ProRule" id="PRU00169"/>
    </source>
</evidence>
<keyword evidence="1" id="KW-0597">Phosphoprotein</keyword>
<proteinExistence type="predicted"/>
<reference evidence="4 5" key="1">
    <citation type="submission" date="2017-04" db="EMBL/GenBank/DDBJ databases">
        <authorList>
            <person name="Afonso C.L."/>
            <person name="Miller P.J."/>
            <person name="Scott M.A."/>
            <person name="Spackman E."/>
            <person name="Goraichik I."/>
            <person name="Dimitrov K.M."/>
            <person name="Suarez D.L."/>
            <person name="Swayne D.E."/>
        </authorList>
    </citation>
    <scope>NUCLEOTIDE SEQUENCE [LARGE SCALE GENOMIC DNA]</scope>
    <source>
        <strain evidence="4 5">N3/975</strain>
    </source>
</reference>
<dbReference type="AlphaFoldDB" id="A0A1X7HQV0"/>
<name>A0A1X7HQV0_9BACL</name>
<dbReference type="GO" id="GO:0003677">
    <property type="term" value="F:DNA binding"/>
    <property type="evidence" value="ECO:0007669"/>
    <property type="project" value="InterPro"/>
</dbReference>
<dbReference type="RefSeq" id="WP_208915661.1">
    <property type="nucleotide sequence ID" value="NZ_LT840184.1"/>
</dbReference>
<organism evidence="4 5">
    <name type="scientific">Paenibacillus uliginis N3/975</name>
    <dbReference type="NCBI Taxonomy" id="1313296"/>
    <lineage>
        <taxon>Bacteria</taxon>
        <taxon>Bacillati</taxon>
        <taxon>Bacillota</taxon>
        <taxon>Bacilli</taxon>
        <taxon>Bacillales</taxon>
        <taxon>Paenibacillaceae</taxon>
        <taxon>Paenibacillus</taxon>
    </lineage>
</organism>
<feature type="domain" description="HTH LytTR-type" evidence="3">
    <location>
        <begin position="149"/>
        <end position="238"/>
    </location>
</feature>
<evidence type="ECO:0000259" key="2">
    <source>
        <dbReference type="PROSITE" id="PS50110"/>
    </source>
</evidence>
<dbReference type="InterPro" id="IPR007492">
    <property type="entry name" value="LytTR_DNA-bd_dom"/>
</dbReference>
<evidence type="ECO:0000259" key="3">
    <source>
        <dbReference type="PROSITE" id="PS50930"/>
    </source>
</evidence>
<dbReference type="InterPro" id="IPR011006">
    <property type="entry name" value="CheY-like_superfamily"/>
</dbReference>
<dbReference type="Proteomes" id="UP000192940">
    <property type="component" value="Chromosome I"/>
</dbReference>
<dbReference type="Pfam" id="PF04397">
    <property type="entry name" value="LytTR"/>
    <property type="match status" value="1"/>
</dbReference>
<dbReference type="Gene3D" id="3.40.50.2300">
    <property type="match status" value="1"/>
</dbReference>
<evidence type="ECO:0000313" key="5">
    <source>
        <dbReference type="Proteomes" id="UP000192940"/>
    </source>
</evidence>
<accession>A0A1X7HQV0</accession>
<dbReference type="EMBL" id="LT840184">
    <property type="protein sequence ID" value="SMF90327.1"/>
    <property type="molecule type" value="Genomic_DNA"/>
</dbReference>
<sequence>MIRIAICDDDFEMAEQIENLVDSFQQKHAEEIETDIFYSGEKLREEIKQSCPYEIMLMDIEMKGLNGVDVGHMLRADENNDLVQLIYISSHEKYHMQLFDVQPSGFISKPIQPDLFERKLVSAIQKIKRRSKDNRRRLLRLQQKGSESLIPFKDIIYLESNSRKIILHTKTEQIEYYSTLNKENEKLFSDEFIRTHQSYIINFYHVKQITSKKIVLLNGLELPISERYVASVKKSYLTFRGNLIG</sequence>
<dbReference type="SUPFAM" id="SSF52172">
    <property type="entry name" value="CheY-like"/>
    <property type="match status" value="1"/>
</dbReference>
<dbReference type="Gene3D" id="2.40.50.1020">
    <property type="entry name" value="LytTr DNA-binding domain"/>
    <property type="match status" value="1"/>
</dbReference>
<dbReference type="PROSITE" id="PS50110">
    <property type="entry name" value="RESPONSE_REGULATORY"/>
    <property type="match status" value="1"/>
</dbReference>
<keyword evidence="5" id="KW-1185">Reference proteome</keyword>
<dbReference type="SMART" id="SM00850">
    <property type="entry name" value="LytTR"/>
    <property type="match status" value="1"/>
</dbReference>
<dbReference type="PANTHER" id="PTHR37299">
    <property type="entry name" value="TRANSCRIPTIONAL REGULATOR-RELATED"/>
    <property type="match status" value="1"/>
</dbReference>
<dbReference type="InterPro" id="IPR046947">
    <property type="entry name" value="LytR-like"/>
</dbReference>
<dbReference type="PANTHER" id="PTHR37299:SF1">
    <property type="entry name" value="STAGE 0 SPORULATION PROTEIN A HOMOLOG"/>
    <property type="match status" value="1"/>
</dbReference>
<dbReference type="STRING" id="1313296.SAMN05661091_4986"/>
<dbReference type="SMART" id="SM00448">
    <property type="entry name" value="REC"/>
    <property type="match status" value="1"/>
</dbReference>
<dbReference type="PROSITE" id="PS50930">
    <property type="entry name" value="HTH_LYTTR"/>
    <property type="match status" value="1"/>
</dbReference>